<feature type="transmembrane region" description="Helical" evidence="2">
    <location>
        <begin position="187"/>
        <end position="205"/>
    </location>
</feature>
<dbReference type="InterPro" id="IPR035445">
    <property type="entry name" value="GYF-like_dom_sf"/>
</dbReference>
<feature type="region of interest" description="Disordered" evidence="1">
    <location>
        <begin position="56"/>
        <end position="77"/>
    </location>
</feature>
<evidence type="ECO:0000256" key="1">
    <source>
        <dbReference type="SAM" id="MobiDB-lite"/>
    </source>
</evidence>
<dbReference type="Proteomes" id="UP000634206">
    <property type="component" value="Unassembled WGS sequence"/>
</dbReference>
<dbReference type="Pfam" id="PF14237">
    <property type="entry name" value="GYF_2"/>
    <property type="match status" value="1"/>
</dbReference>
<accession>A0AAE2VB65</accession>
<feature type="compositionally biased region" description="Polar residues" evidence="1">
    <location>
        <begin position="59"/>
        <end position="77"/>
    </location>
</feature>
<proteinExistence type="predicted"/>
<sequence length="289" mass="31097">MTTEKQWFYTDSAGQQAGPVSADGLRQLSAAGTVSSATLVWSEGMAEWTPATQVPGLLPTQTTAAGNPYATPQTSVTAPVSHDDYPIPEVKRTNYGLFIGTFLFGFILFMAGFVMMGLQDSSSYDAADPYGLNSSTTTSEPSVASIVLLIVGGLSLAFGGILGLVYLHRAWTVIQPGGATTTPGKSVGFLFIPLFNLYWYFIAYWKWSQDWNRVTASHSKLVAAPKAKEGVFLAYPILNIVGSLVSIAGIAGLVMYFILMKQMCNAVNYMHDLRLSNPSEDKPGGLSLY</sequence>
<protein>
    <submittedName>
        <fullName evidence="4">DUF4339 domain-containing protein</fullName>
    </submittedName>
</protein>
<dbReference type="EMBL" id="JAENIG010000002">
    <property type="protein sequence ID" value="MBK1854190.1"/>
    <property type="molecule type" value="Genomic_DNA"/>
</dbReference>
<evidence type="ECO:0000259" key="3">
    <source>
        <dbReference type="Pfam" id="PF14237"/>
    </source>
</evidence>
<feature type="transmembrane region" description="Helical" evidence="2">
    <location>
        <begin position="95"/>
        <end position="118"/>
    </location>
</feature>
<feature type="transmembrane region" description="Helical" evidence="2">
    <location>
        <begin position="237"/>
        <end position="259"/>
    </location>
</feature>
<evidence type="ECO:0000256" key="2">
    <source>
        <dbReference type="SAM" id="Phobius"/>
    </source>
</evidence>
<dbReference type="RefSeq" id="WP_309488795.1">
    <property type="nucleotide sequence ID" value="NZ_JAENIG010000002.1"/>
</dbReference>
<keyword evidence="2" id="KW-0812">Transmembrane</keyword>
<evidence type="ECO:0000313" key="5">
    <source>
        <dbReference type="Proteomes" id="UP000634206"/>
    </source>
</evidence>
<feature type="domain" description="GYF" evidence="3">
    <location>
        <begin position="7"/>
        <end position="57"/>
    </location>
</feature>
<dbReference type="InterPro" id="IPR025640">
    <property type="entry name" value="GYF_2"/>
</dbReference>
<gene>
    <name evidence="4" type="ORF">JIN83_04430</name>
</gene>
<feature type="transmembrane region" description="Helical" evidence="2">
    <location>
        <begin position="143"/>
        <end position="167"/>
    </location>
</feature>
<keyword evidence="5" id="KW-1185">Reference proteome</keyword>
<comment type="caution">
    <text evidence="4">The sequence shown here is derived from an EMBL/GenBank/DDBJ whole genome shotgun (WGS) entry which is preliminary data.</text>
</comment>
<dbReference type="Gene3D" id="3.30.1490.40">
    <property type="match status" value="1"/>
</dbReference>
<organism evidence="4 5">
    <name type="scientific">Oceaniferula flava</name>
    <dbReference type="NCBI Taxonomy" id="2800421"/>
    <lineage>
        <taxon>Bacteria</taxon>
        <taxon>Pseudomonadati</taxon>
        <taxon>Verrucomicrobiota</taxon>
        <taxon>Verrucomicrobiia</taxon>
        <taxon>Verrucomicrobiales</taxon>
        <taxon>Verrucomicrobiaceae</taxon>
        <taxon>Oceaniferula</taxon>
    </lineage>
</organism>
<reference evidence="4" key="1">
    <citation type="submission" date="2021-01" db="EMBL/GenBank/DDBJ databases">
        <title>Modified the classification status of verrucomicrobia.</title>
        <authorList>
            <person name="Feng X."/>
        </authorList>
    </citation>
    <scope>NUCLEOTIDE SEQUENCE</scope>
    <source>
        <strain evidence="4">5K15</strain>
    </source>
</reference>
<dbReference type="AlphaFoldDB" id="A0AAE2VB65"/>
<keyword evidence="2" id="KW-0472">Membrane</keyword>
<keyword evidence="2" id="KW-1133">Transmembrane helix</keyword>
<name>A0AAE2VB65_9BACT</name>
<evidence type="ECO:0000313" key="4">
    <source>
        <dbReference type="EMBL" id="MBK1854190.1"/>
    </source>
</evidence>